<dbReference type="PANTHER" id="PTHR38463">
    <property type="entry name" value="STRESS RESPONSE PROTEIN YSNF"/>
    <property type="match status" value="1"/>
</dbReference>
<dbReference type="Pfam" id="PF09557">
    <property type="entry name" value="DUF2382"/>
    <property type="match status" value="1"/>
</dbReference>
<dbReference type="AlphaFoldDB" id="A0A6G8Q4T4"/>
<dbReference type="Proteomes" id="UP000501452">
    <property type="component" value="Chromosome"/>
</dbReference>
<organism evidence="3 4">
    <name type="scientific">Rubrobacter tropicus</name>
    <dbReference type="NCBI Taxonomy" id="2653851"/>
    <lineage>
        <taxon>Bacteria</taxon>
        <taxon>Bacillati</taxon>
        <taxon>Actinomycetota</taxon>
        <taxon>Rubrobacteria</taxon>
        <taxon>Rubrobacterales</taxon>
        <taxon>Rubrobacteraceae</taxon>
        <taxon>Rubrobacter</taxon>
    </lineage>
</organism>
<evidence type="ECO:0000313" key="4">
    <source>
        <dbReference type="Proteomes" id="UP000501452"/>
    </source>
</evidence>
<protein>
    <submittedName>
        <fullName evidence="3">DUF2382 domain-containing protein</fullName>
    </submittedName>
</protein>
<dbReference type="InterPro" id="IPR052967">
    <property type="entry name" value="Stress_Response_Assoc"/>
</dbReference>
<gene>
    <name evidence="3" type="ORF">GBA63_01535</name>
</gene>
<feature type="compositionally biased region" description="Basic and acidic residues" evidence="1">
    <location>
        <begin position="25"/>
        <end position="53"/>
    </location>
</feature>
<dbReference type="EMBL" id="CP045119">
    <property type="protein sequence ID" value="QIN81453.1"/>
    <property type="molecule type" value="Genomic_DNA"/>
</dbReference>
<feature type="region of interest" description="Disordered" evidence="1">
    <location>
        <begin position="1"/>
        <end position="71"/>
    </location>
</feature>
<sequence>MRRSVLINEERDERPPGDVPEGTTADERGGTEHEDLRVQRSEEELRAGVRQREAGSVNVKKSVHTEREEVRVPKRREQVDVERVQMDREVSGAEFEFGDEEVVVQVFEEEVVVTKRVVLKEEIRLRKRVVEEEEVVEVDLRKEEVEIDDQTTRGAR</sequence>
<evidence type="ECO:0000259" key="2">
    <source>
        <dbReference type="Pfam" id="PF09557"/>
    </source>
</evidence>
<name>A0A6G8Q4T4_9ACTN</name>
<dbReference type="PANTHER" id="PTHR38463:SF1">
    <property type="entry name" value="STRESS RESPONSE PROTEIN YSNF"/>
    <property type="match status" value="1"/>
</dbReference>
<reference evidence="3 4" key="1">
    <citation type="submission" date="2019-10" db="EMBL/GenBank/DDBJ databases">
        <title>Rubrobacter sp nov SCSIO 52090 isolated from a deep-sea sediment in the South China Sea.</title>
        <authorList>
            <person name="Chen R.W."/>
        </authorList>
    </citation>
    <scope>NUCLEOTIDE SEQUENCE [LARGE SCALE GENOMIC DNA]</scope>
    <source>
        <strain evidence="3 4">SCSIO 52909</strain>
    </source>
</reference>
<evidence type="ECO:0000256" key="1">
    <source>
        <dbReference type="SAM" id="MobiDB-lite"/>
    </source>
</evidence>
<proteinExistence type="predicted"/>
<dbReference type="InterPro" id="IPR019060">
    <property type="entry name" value="DUF2382"/>
</dbReference>
<accession>A0A6G8Q4T4</accession>
<feature type="domain" description="DUF2382" evidence="2">
    <location>
        <begin position="39"/>
        <end position="147"/>
    </location>
</feature>
<keyword evidence="4" id="KW-1185">Reference proteome</keyword>
<dbReference type="KEGG" id="rub:GBA63_01535"/>
<evidence type="ECO:0000313" key="3">
    <source>
        <dbReference type="EMBL" id="QIN81453.1"/>
    </source>
</evidence>